<dbReference type="EMBL" id="FLUO01000001">
    <property type="protein sequence ID" value="SBV92438.1"/>
    <property type="molecule type" value="Genomic_DNA"/>
</dbReference>
<proteinExistence type="inferred from homology"/>
<dbReference type="InterPro" id="IPR008258">
    <property type="entry name" value="Transglycosylase_SLT_dom_1"/>
</dbReference>
<evidence type="ECO:0000256" key="1">
    <source>
        <dbReference type="ARBA" id="ARBA00009387"/>
    </source>
</evidence>
<feature type="region of interest" description="Disordered" evidence="2">
    <location>
        <begin position="203"/>
        <end position="224"/>
    </location>
</feature>
<comment type="similarity">
    <text evidence="1">Belongs to the virb1 family.</text>
</comment>
<dbReference type="SUPFAM" id="SSF53955">
    <property type="entry name" value="Lysozyme-like"/>
    <property type="match status" value="1"/>
</dbReference>
<dbReference type="Pfam" id="PF01464">
    <property type="entry name" value="SLT"/>
    <property type="match status" value="1"/>
</dbReference>
<dbReference type="InterPro" id="IPR023346">
    <property type="entry name" value="Lysozyme-like_dom_sf"/>
</dbReference>
<feature type="domain" description="Transglycosylase SLT" evidence="3">
    <location>
        <begin position="44"/>
        <end position="168"/>
    </location>
</feature>
<evidence type="ECO:0000313" key="4">
    <source>
        <dbReference type="EMBL" id="SBV92438.1"/>
    </source>
</evidence>
<gene>
    <name evidence="4" type="ORF">KL86APRO_10251</name>
</gene>
<evidence type="ECO:0000256" key="2">
    <source>
        <dbReference type="SAM" id="MobiDB-lite"/>
    </source>
</evidence>
<accession>A0A212IYZ8</accession>
<reference evidence="4" key="1">
    <citation type="submission" date="2016-04" db="EMBL/GenBank/DDBJ databases">
        <authorList>
            <person name="Evans L.H."/>
            <person name="Alamgir A."/>
            <person name="Owens N."/>
            <person name="Weber N.D."/>
            <person name="Virtaneva K."/>
            <person name="Barbian K."/>
            <person name="Babar A."/>
            <person name="Rosenke K."/>
        </authorList>
    </citation>
    <scope>NUCLEOTIDE SEQUENCE</scope>
    <source>
        <strain evidence="4">86</strain>
    </source>
</reference>
<evidence type="ECO:0000259" key="3">
    <source>
        <dbReference type="Pfam" id="PF01464"/>
    </source>
</evidence>
<sequence>MTRPAARFALRLFPALAAALFAWFVNGMAFAWEGMCLDTAARVNAREGLPPHMLGSIAITESGRLDPDTKAKVAWPWTVTSGGDGQYFPTKAAAIAEVRRLKAAGVANIDVGCMQINLKYHPDAFASLDAAFDPETNVRYAAKFLKELRAANGSWAEAVRHYHSADDDRSFAYAKRVAKNYHELTGDDAARPVQVAQRTNAKRMSAASRARVAPPPAHVASAEEIEKKRAAARAEAEDWRRRKLEAYLARKAGAVDG</sequence>
<feature type="compositionally biased region" description="Low complexity" evidence="2">
    <location>
        <begin position="203"/>
        <end position="222"/>
    </location>
</feature>
<dbReference type="Gene3D" id="1.10.530.10">
    <property type="match status" value="1"/>
</dbReference>
<name>A0A212IYZ8_9PROT</name>
<organism evidence="4">
    <name type="scientific">uncultured Alphaproteobacteria bacterium</name>
    <dbReference type="NCBI Taxonomy" id="91750"/>
    <lineage>
        <taxon>Bacteria</taxon>
        <taxon>Pseudomonadati</taxon>
        <taxon>Pseudomonadota</taxon>
        <taxon>Alphaproteobacteria</taxon>
        <taxon>environmental samples</taxon>
    </lineage>
</organism>
<dbReference type="AlphaFoldDB" id="A0A212IYZ8"/>
<protein>
    <submittedName>
        <fullName evidence="4">Lytic transglycosylase</fullName>
    </submittedName>
</protein>